<dbReference type="EMBL" id="BMOE01000014">
    <property type="protein sequence ID" value="GGJ85534.1"/>
    <property type="molecule type" value="Genomic_DNA"/>
</dbReference>
<accession>A0A917PN92</accession>
<organism evidence="1 2">
    <name type="scientific">Deinococcus aquiradiocola</name>
    <dbReference type="NCBI Taxonomy" id="393059"/>
    <lineage>
        <taxon>Bacteria</taxon>
        <taxon>Thermotogati</taxon>
        <taxon>Deinococcota</taxon>
        <taxon>Deinococci</taxon>
        <taxon>Deinococcales</taxon>
        <taxon>Deinococcaceae</taxon>
        <taxon>Deinococcus</taxon>
    </lineage>
</organism>
<sequence length="71" mass="7497">MLEIVVPAVVPVAPAAPAARATISESRLRDFFMHSSSGIGVQVNAGATGRETTQGMTDAARAVMREERRIS</sequence>
<protein>
    <submittedName>
        <fullName evidence="1">Uncharacterized protein</fullName>
    </submittedName>
</protein>
<keyword evidence="2" id="KW-1185">Reference proteome</keyword>
<evidence type="ECO:0000313" key="2">
    <source>
        <dbReference type="Proteomes" id="UP000635726"/>
    </source>
</evidence>
<reference evidence="1" key="2">
    <citation type="submission" date="2020-09" db="EMBL/GenBank/DDBJ databases">
        <authorList>
            <person name="Sun Q."/>
            <person name="Ohkuma M."/>
        </authorList>
    </citation>
    <scope>NUCLEOTIDE SEQUENCE</scope>
    <source>
        <strain evidence="1">JCM 14371</strain>
    </source>
</reference>
<evidence type="ECO:0000313" key="1">
    <source>
        <dbReference type="EMBL" id="GGJ85534.1"/>
    </source>
</evidence>
<name>A0A917PN92_9DEIO</name>
<proteinExistence type="predicted"/>
<gene>
    <name evidence="1" type="ORF">GCM10008939_31730</name>
</gene>
<comment type="caution">
    <text evidence="1">The sequence shown here is derived from an EMBL/GenBank/DDBJ whole genome shotgun (WGS) entry which is preliminary data.</text>
</comment>
<dbReference type="AlphaFoldDB" id="A0A917PN92"/>
<dbReference type="Proteomes" id="UP000635726">
    <property type="component" value="Unassembled WGS sequence"/>
</dbReference>
<reference evidence="1" key="1">
    <citation type="journal article" date="2014" name="Int. J. Syst. Evol. Microbiol.">
        <title>Complete genome sequence of Corynebacterium casei LMG S-19264T (=DSM 44701T), isolated from a smear-ripened cheese.</title>
        <authorList>
            <consortium name="US DOE Joint Genome Institute (JGI-PGF)"/>
            <person name="Walter F."/>
            <person name="Albersmeier A."/>
            <person name="Kalinowski J."/>
            <person name="Ruckert C."/>
        </authorList>
    </citation>
    <scope>NUCLEOTIDE SEQUENCE</scope>
    <source>
        <strain evidence="1">JCM 14371</strain>
    </source>
</reference>